<gene>
    <name evidence="2" type="ORF">Kpol_1000p8</name>
</gene>
<dbReference type="GeneID" id="5543807"/>
<accession>A7TPU9</accession>
<evidence type="ECO:0000313" key="2">
    <source>
        <dbReference type="EMBL" id="EDO15697.1"/>
    </source>
</evidence>
<feature type="signal peptide" evidence="1">
    <location>
        <begin position="1"/>
        <end position="21"/>
    </location>
</feature>
<dbReference type="RefSeq" id="XP_001643555.1">
    <property type="nucleotide sequence ID" value="XM_001643505.1"/>
</dbReference>
<evidence type="ECO:0000313" key="3">
    <source>
        <dbReference type="Proteomes" id="UP000000267"/>
    </source>
</evidence>
<dbReference type="GO" id="GO:0000128">
    <property type="term" value="P:flocculation"/>
    <property type="evidence" value="ECO:0007669"/>
    <property type="project" value="InterPro"/>
</dbReference>
<dbReference type="InterPro" id="IPR001389">
    <property type="entry name" value="Flocculin"/>
</dbReference>
<dbReference type="OrthoDB" id="4070743at2759"/>
<dbReference type="AlphaFoldDB" id="A7TPU9"/>
<dbReference type="HOGENOM" id="CLU_464768_0_0_1"/>
<evidence type="ECO:0000256" key="1">
    <source>
        <dbReference type="SAM" id="SignalP"/>
    </source>
</evidence>
<dbReference type="EMBL" id="DS480448">
    <property type="protein sequence ID" value="EDO15697.1"/>
    <property type="molecule type" value="Genomic_DNA"/>
</dbReference>
<keyword evidence="1" id="KW-0732">Signal</keyword>
<organism evidence="3">
    <name type="scientific">Vanderwaltozyma polyspora (strain ATCC 22028 / DSM 70294 / BCRC 21397 / CBS 2163 / NBRC 10782 / NRRL Y-8283 / UCD 57-17)</name>
    <name type="common">Kluyveromyces polysporus</name>
    <dbReference type="NCBI Taxonomy" id="436907"/>
    <lineage>
        <taxon>Eukaryota</taxon>
        <taxon>Fungi</taxon>
        <taxon>Dikarya</taxon>
        <taxon>Ascomycota</taxon>
        <taxon>Saccharomycotina</taxon>
        <taxon>Saccharomycetes</taxon>
        <taxon>Saccharomycetales</taxon>
        <taxon>Saccharomycetaceae</taxon>
        <taxon>Vanderwaltozyma</taxon>
    </lineage>
</organism>
<sequence>MHLKLSILFTLLIATLKIVCADTTIYNSEGWDGGYLTTYSTSYSVTYFFFLPKTTTYYYIKTPRFHSSTTTTSFLNELEYKLTSSLTARSTGYDGYETYFTTVVVYYPEYVSAFTTSTRLTYYTGQSPSFITKKTNVITGSDSSITTLYEYIYGIPNNFYVSTITSVWTNNYLETSESLITTRGTDDSSTTGTVYYIFTTRNPGLTLTTYWTGNSVSFLSTSVSYSTDNYFIIFSTVYTTTYYIMAVPSYHMSSTKTTEYLGKSTITLSTKVYSITDSSGFVTFQTLYYVGTPIRLSARTVIKESNINANSKSTYSTNINKAIGQDGFETTVYTYYVFIPTNLLKQTITQAWTGSYITTKSTSLTTAVDVDGNSIISTVYFIYTTRNPGIYVNRPWSGTYTTVYSTEVSLSTEFFFFVAITTYTSTYYYVKVPLNQVTKTSYVAWSGDKYSTYKTDATTYTGGDDNLTEEITLYVYSKAYFSSTTNNFRGGTGTTPYLFGQLLATTTGENGYDTTVTTYYIAIPDACYYTTTTAPWDGWYSQLYSQDLTEVIGIDNLFTTKTIYYIRTPLPWGIFDTTYLDSFISNI</sequence>
<name>A7TPU9_VANPO</name>
<protein>
    <submittedName>
        <fullName evidence="2">Uncharacterized protein</fullName>
    </submittedName>
</protein>
<dbReference type="Pfam" id="PF00624">
    <property type="entry name" value="Flocculin"/>
    <property type="match status" value="5"/>
</dbReference>
<dbReference type="Proteomes" id="UP000000267">
    <property type="component" value="Unassembled WGS sequence"/>
</dbReference>
<dbReference type="KEGG" id="vpo:Kpol_1000p8"/>
<keyword evidence="3" id="KW-1185">Reference proteome</keyword>
<proteinExistence type="predicted"/>
<dbReference type="InParanoid" id="A7TPU9"/>
<feature type="chain" id="PRO_5002713666" evidence="1">
    <location>
        <begin position="22"/>
        <end position="587"/>
    </location>
</feature>
<dbReference type="PhylomeDB" id="A7TPU9"/>
<reference evidence="2 3" key="1">
    <citation type="journal article" date="2007" name="Proc. Natl. Acad. Sci. U.S.A.">
        <title>Independent sorting-out of thousands of duplicated gene pairs in two yeast species descended from a whole-genome duplication.</title>
        <authorList>
            <person name="Scannell D.R."/>
            <person name="Frank A.C."/>
            <person name="Conant G.C."/>
            <person name="Byrne K.P."/>
            <person name="Woolfit M."/>
            <person name="Wolfe K.H."/>
        </authorList>
    </citation>
    <scope>NUCLEOTIDE SEQUENCE [LARGE SCALE GENOMIC DNA]</scope>
    <source>
        <strain evidence="3">ATCC 22028 / DSM 70294 / BCRC 21397 / CBS 2163 / NBRC 10782 / NRRL Y-8283 / UCD 57-17</strain>
    </source>
</reference>